<dbReference type="Gene3D" id="1.25.40.20">
    <property type="entry name" value="Ankyrin repeat-containing domain"/>
    <property type="match status" value="4"/>
</dbReference>
<reference evidence="1 2" key="1">
    <citation type="journal article" date="2014" name="Genome Biol. Evol.">
        <title>The secreted proteins of Achlya hypogyna and Thraustotheca clavata identify the ancestral oomycete secretome and reveal gene acquisitions by horizontal gene transfer.</title>
        <authorList>
            <person name="Misner I."/>
            <person name="Blouin N."/>
            <person name="Leonard G."/>
            <person name="Richards T.A."/>
            <person name="Lane C.E."/>
        </authorList>
    </citation>
    <scope>NUCLEOTIDE SEQUENCE [LARGE SCALE GENOMIC DNA]</scope>
    <source>
        <strain evidence="1 2">ATCC 34112</strain>
    </source>
</reference>
<protein>
    <submittedName>
        <fullName evidence="1">Uncharacterized protein</fullName>
    </submittedName>
</protein>
<name>A0A1V9ZGQ6_9STRA</name>
<dbReference type="PANTHER" id="PTHR46586">
    <property type="entry name" value="ANKYRIN REPEAT-CONTAINING PROTEIN"/>
    <property type="match status" value="1"/>
</dbReference>
<evidence type="ECO:0000313" key="2">
    <source>
        <dbReference type="Proteomes" id="UP000243217"/>
    </source>
</evidence>
<dbReference type="EMBL" id="JNBS01001928">
    <property type="protein sequence ID" value="OQR97165.1"/>
    <property type="molecule type" value="Genomic_DNA"/>
</dbReference>
<accession>A0A1V9ZGQ6</accession>
<dbReference type="Proteomes" id="UP000243217">
    <property type="component" value="Unassembled WGS sequence"/>
</dbReference>
<dbReference type="Pfam" id="PF12796">
    <property type="entry name" value="Ank_2"/>
    <property type="match status" value="2"/>
</dbReference>
<comment type="caution">
    <text evidence="1">The sequence shown here is derived from an EMBL/GenBank/DDBJ whole genome shotgun (WGS) entry which is preliminary data.</text>
</comment>
<gene>
    <name evidence="1" type="ORF">THRCLA_21967</name>
</gene>
<dbReference type="STRING" id="74557.A0A1V9ZGQ6"/>
<dbReference type="InterPro" id="IPR052050">
    <property type="entry name" value="SecEffector_AnkRepeat"/>
</dbReference>
<dbReference type="SUPFAM" id="SSF48403">
    <property type="entry name" value="Ankyrin repeat"/>
    <property type="match status" value="2"/>
</dbReference>
<organism evidence="1 2">
    <name type="scientific">Thraustotheca clavata</name>
    <dbReference type="NCBI Taxonomy" id="74557"/>
    <lineage>
        <taxon>Eukaryota</taxon>
        <taxon>Sar</taxon>
        <taxon>Stramenopiles</taxon>
        <taxon>Oomycota</taxon>
        <taxon>Saprolegniomycetes</taxon>
        <taxon>Saprolegniales</taxon>
        <taxon>Achlyaceae</taxon>
        <taxon>Thraustotheca</taxon>
    </lineage>
</organism>
<dbReference type="InterPro" id="IPR002110">
    <property type="entry name" value="Ankyrin_rpt"/>
</dbReference>
<dbReference type="InterPro" id="IPR036770">
    <property type="entry name" value="Ankyrin_rpt-contain_sf"/>
</dbReference>
<dbReference type="SMART" id="SM00248">
    <property type="entry name" value="ANK"/>
    <property type="match status" value="7"/>
</dbReference>
<dbReference type="PANTHER" id="PTHR46586:SF3">
    <property type="entry name" value="ANKYRIN REPEAT-CONTAINING PROTEIN"/>
    <property type="match status" value="1"/>
</dbReference>
<sequence>MGAEAFVLRDQFLLEIICQFQFGLPQELVEIVHLADLIVITPCLTEASRTSAYLNNIPSRFIHTLYLGQFENIVCLPSCELILENNYNEPTLPLHLSIIENNVHHIVMWIKHKPEWLSPSPLKLAALCGNFEIVKALMNATKNTWTSEAMDLAARNGYLEIVKWIHELKDGPKCTTNAMDGAATNGHLEVVKYLNEQRTEGCTTKALFGAVRNGYSKVVEYLFNHRPEEYTRASYFYAEYYRYRYHRAAKEKDYLGVLKCLRSHGIDHIDENSINVAIRADPLPIFQYMYQNNFVGMTKLMMDEIIKIGDKNAIRFAIEAILEDNNKPISLLDIDENGVETWTPIDNPFFTTRTYRFNNQWSISKAIDIAAGLGDFNTVILLHRSGINCCSVKAMDTASAIGRLDIVQWLYTHRNEGCSENAMSYAAAQGHLNIVKWLHEVGGLDCTADGLSTAAYNGDYATVSYLLSIALSSKCSLIFTSHRHIDFPGNRIIICLDDPISAAACNGHLNIIKLLHNYSSSKRAIGSAIENGHLDVVKYLFAVRKQHCHASAYKKAVRSNRLDILKYLVTNNCSRRTINYEKLCIEASGTNNLDMVVFCMNQLQTDLKKKSKQLMMYRAAEHGHLNIVQWLHESKGFGWTLPMKEVAHERNRKKIIAYFDLISDPEIDVTDVDDENLQISDMSLN</sequence>
<keyword evidence="2" id="KW-1185">Reference proteome</keyword>
<proteinExistence type="predicted"/>
<evidence type="ECO:0000313" key="1">
    <source>
        <dbReference type="EMBL" id="OQR97165.1"/>
    </source>
</evidence>
<dbReference type="OrthoDB" id="74673at2759"/>
<dbReference type="AlphaFoldDB" id="A0A1V9ZGQ6"/>